<organism evidence="1 2">
    <name type="scientific">Paracoccus sphaerophysae</name>
    <dbReference type="NCBI Taxonomy" id="690417"/>
    <lineage>
        <taxon>Bacteria</taxon>
        <taxon>Pseudomonadati</taxon>
        <taxon>Pseudomonadota</taxon>
        <taxon>Alphaproteobacteria</taxon>
        <taxon>Rhodobacterales</taxon>
        <taxon>Paracoccaceae</taxon>
        <taxon>Paracoccus</taxon>
    </lineage>
</organism>
<dbReference type="STRING" id="690417.IC63_06605"/>
<protein>
    <recommendedName>
        <fullName evidence="3">3-dehydroquinate dehydratase</fullName>
    </recommendedName>
</protein>
<comment type="caution">
    <text evidence="1">The sequence shown here is derived from an EMBL/GenBank/DDBJ whole genome shotgun (WGS) entry which is preliminary data.</text>
</comment>
<proteinExistence type="predicted"/>
<dbReference type="RefSeq" id="WP_036718157.1">
    <property type="nucleotide sequence ID" value="NZ_JRKS01000014.1"/>
</dbReference>
<sequence>MLGYVISEDRDDPNTRMADLAVALMADGLKLAGAVQTNIGQGQDCACDMELTVLGSGAAPVRISHSLGAGSQGCRLDADGLERAVALSARVLTRSTDLLIVNKFGRQEAIGRGFCDLIGTALAEGVPVLTTVSADQLQAFRAFAGDYAHRLGWDGAADWCRGARSAAA</sequence>
<reference evidence="1 2" key="1">
    <citation type="submission" date="2014-09" db="EMBL/GenBank/DDBJ databases">
        <authorList>
            <person name="McGinnis J.M."/>
            <person name="Wolfgang W.J."/>
        </authorList>
    </citation>
    <scope>NUCLEOTIDE SEQUENCE [LARGE SCALE GENOMIC DNA]</scope>
    <source>
        <strain evidence="1 2">HAMBI 3106</strain>
    </source>
</reference>
<dbReference type="Proteomes" id="UP000029917">
    <property type="component" value="Unassembled WGS sequence"/>
</dbReference>
<dbReference type="InterPro" id="IPR018912">
    <property type="entry name" value="DUF2478"/>
</dbReference>
<evidence type="ECO:0000313" key="2">
    <source>
        <dbReference type="Proteomes" id="UP000029917"/>
    </source>
</evidence>
<name>A0A099FBB9_9RHOB</name>
<accession>A0A099FBB9</accession>
<gene>
    <name evidence="1" type="ORF">IC63_06605</name>
</gene>
<dbReference type="AlphaFoldDB" id="A0A099FBB9"/>
<keyword evidence="2" id="KW-1185">Reference proteome</keyword>
<evidence type="ECO:0008006" key="3">
    <source>
        <dbReference type="Google" id="ProtNLM"/>
    </source>
</evidence>
<evidence type="ECO:0000313" key="1">
    <source>
        <dbReference type="EMBL" id="KGJ08015.1"/>
    </source>
</evidence>
<reference evidence="1 2" key="2">
    <citation type="submission" date="2014-10" db="EMBL/GenBank/DDBJ databases">
        <title>Paracoccus sanguinis sp. nov., isolated from clinical specimens of New York State patients.</title>
        <authorList>
            <person name="Mingle L.A."/>
            <person name="Cole J.A."/>
            <person name="Lapierre P."/>
            <person name="Musser K.A."/>
        </authorList>
    </citation>
    <scope>NUCLEOTIDE SEQUENCE [LARGE SCALE GENOMIC DNA]</scope>
    <source>
        <strain evidence="1 2">HAMBI 3106</strain>
    </source>
</reference>
<dbReference type="Pfam" id="PF10649">
    <property type="entry name" value="DUF2478"/>
    <property type="match status" value="1"/>
</dbReference>
<dbReference type="EMBL" id="JRKS01000014">
    <property type="protein sequence ID" value="KGJ08015.1"/>
    <property type="molecule type" value="Genomic_DNA"/>
</dbReference>
<dbReference type="OrthoDB" id="5918880at2"/>